<dbReference type="PANTHER" id="PTHR11014">
    <property type="entry name" value="PEPTIDASE M20 FAMILY MEMBER"/>
    <property type="match status" value="1"/>
</dbReference>
<dbReference type="InterPro" id="IPR036264">
    <property type="entry name" value="Bact_exopeptidase_dim_dom"/>
</dbReference>
<evidence type="ECO:0000256" key="3">
    <source>
        <dbReference type="SAM" id="SignalP"/>
    </source>
</evidence>
<gene>
    <name evidence="5" type="primary">yxeP_1</name>
    <name evidence="5" type="ORF">ElP_13770</name>
</gene>
<feature type="binding site" evidence="2">
    <location>
        <position position="402"/>
    </location>
    <ligand>
        <name>Mn(2+)</name>
        <dbReference type="ChEBI" id="CHEBI:29035"/>
        <label>2</label>
    </ligand>
</feature>
<evidence type="ECO:0000256" key="2">
    <source>
        <dbReference type="PIRSR" id="PIRSR005962-1"/>
    </source>
</evidence>
<dbReference type="GO" id="GO:0050118">
    <property type="term" value="F:N-acetyldiaminopimelate deacetylase activity"/>
    <property type="evidence" value="ECO:0007669"/>
    <property type="project" value="UniProtKB-ARBA"/>
</dbReference>
<dbReference type="FunFam" id="3.30.70.360:FF:000001">
    <property type="entry name" value="N-acetyldiaminopimelate deacetylase"/>
    <property type="match status" value="1"/>
</dbReference>
<dbReference type="EC" id="3.-.-.-" evidence="5"/>
<dbReference type="GO" id="GO:0019877">
    <property type="term" value="P:diaminopimelate biosynthetic process"/>
    <property type="evidence" value="ECO:0007669"/>
    <property type="project" value="UniProtKB-ARBA"/>
</dbReference>
<evidence type="ECO:0000313" key="6">
    <source>
        <dbReference type="Proteomes" id="UP000317835"/>
    </source>
</evidence>
<feature type="domain" description="Peptidase M20 dimerisation" evidence="4">
    <location>
        <begin position="214"/>
        <end position="306"/>
    </location>
</feature>
<dbReference type="Gene3D" id="3.40.630.10">
    <property type="entry name" value="Zn peptidases"/>
    <property type="match status" value="1"/>
</dbReference>
<feature type="binding site" evidence="2">
    <location>
        <position position="165"/>
    </location>
    <ligand>
        <name>Mn(2+)</name>
        <dbReference type="ChEBI" id="CHEBI:29035"/>
        <label>2</label>
    </ligand>
</feature>
<accession>A0A518GY27</accession>
<feature type="binding site" evidence="2">
    <location>
        <position position="129"/>
    </location>
    <ligand>
        <name>Mn(2+)</name>
        <dbReference type="ChEBI" id="CHEBI:29035"/>
        <label>2</label>
    </ligand>
</feature>
<dbReference type="PANTHER" id="PTHR11014:SF63">
    <property type="entry name" value="METALLOPEPTIDASE, PUTATIVE (AFU_ORTHOLOGUE AFUA_6G09600)-RELATED"/>
    <property type="match status" value="1"/>
</dbReference>
<reference evidence="5 6" key="1">
    <citation type="submission" date="2019-02" db="EMBL/GenBank/DDBJ databases">
        <title>Deep-cultivation of Planctomycetes and their phenomic and genomic characterization uncovers novel biology.</title>
        <authorList>
            <person name="Wiegand S."/>
            <person name="Jogler M."/>
            <person name="Boedeker C."/>
            <person name="Pinto D."/>
            <person name="Vollmers J."/>
            <person name="Rivas-Marin E."/>
            <person name="Kohn T."/>
            <person name="Peeters S.H."/>
            <person name="Heuer A."/>
            <person name="Rast P."/>
            <person name="Oberbeckmann S."/>
            <person name="Bunk B."/>
            <person name="Jeske O."/>
            <person name="Meyerdierks A."/>
            <person name="Storesund J.E."/>
            <person name="Kallscheuer N."/>
            <person name="Luecker S."/>
            <person name="Lage O.M."/>
            <person name="Pohl T."/>
            <person name="Merkel B.J."/>
            <person name="Hornburger P."/>
            <person name="Mueller R.-W."/>
            <person name="Bruemmer F."/>
            <person name="Labrenz M."/>
            <person name="Spormann A.M."/>
            <person name="Op den Camp H."/>
            <person name="Overmann J."/>
            <person name="Amann R."/>
            <person name="Jetten M.S.M."/>
            <person name="Mascher T."/>
            <person name="Medema M.H."/>
            <person name="Devos D.P."/>
            <person name="Kaster A.-K."/>
            <person name="Ovreas L."/>
            <person name="Rohde M."/>
            <person name="Galperin M.Y."/>
            <person name="Jogler C."/>
        </authorList>
    </citation>
    <scope>NUCLEOTIDE SEQUENCE [LARGE SCALE GENOMIC DNA]</scope>
    <source>
        <strain evidence="5 6">ElP</strain>
    </source>
</reference>
<name>A0A518GY27_9BACT</name>
<dbReference type="SUPFAM" id="SSF55031">
    <property type="entry name" value="Bacterial exopeptidase dimerisation domain"/>
    <property type="match status" value="1"/>
</dbReference>
<sequence length="438" mass="46319" precursor="true">MTLLTSLLLLMPSPAIPASGADAGWVAAELPGLLDLYRHLHRHPELSYQEAETAGRVALELERAGVDEITKEVGGHGVVGVIRNGEGPTVLVRTDLDALPVVEQTGLPFASTVEATDDAGEAVGVMHACGHDVHMTCFVGVARWLASHRDSWSGTVVLVAQPAEERVGGARRMLEDGLYERFPRPEFALALHVSSETRAGQIAYRAGPALASVSSVDITVRGEGGHGAYPHRTVDPIVLAASLVMELQTIVSREVAPTDPAVVTVGSIHGGAKHNIIPPEVTLQLTLRSYTTEVMDQLIDGIRRRAFALAEAHEAPEPSVTIGESTPPTVNDPDLVSRIVPALGRAIGPEHVHPTDPVMGAEDFSLYSLDGEIPSFMFWLGAVPADRFEDAQEGGDPLPSLHSPIFAPDAPTAVPVGIRAMTSAVVELLPPPADATGR</sequence>
<keyword evidence="1 5" id="KW-0378">Hydrolase</keyword>
<dbReference type="EMBL" id="CP036426">
    <property type="protein sequence ID" value="QDV33504.1"/>
    <property type="molecule type" value="Genomic_DNA"/>
</dbReference>
<dbReference type="OrthoDB" id="9776731at2"/>
<evidence type="ECO:0000256" key="1">
    <source>
        <dbReference type="ARBA" id="ARBA00022801"/>
    </source>
</evidence>
<dbReference type="InterPro" id="IPR017439">
    <property type="entry name" value="Amidohydrolase"/>
</dbReference>
<dbReference type="SUPFAM" id="SSF53187">
    <property type="entry name" value="Zn-dependent exopeptidases"/>
    <property type="match status" value="1"/>
</dbReference>
<protein>
    <submittedName>
        <fullName evidence="5">Putative hydrolase YxeP</fullName>
        <ecNumber evidence="5">3.-.-.-</ecNumber>
    </submittedName>
</protein>
<evidence type="ECO:0000259" key="4">
    <source>
        <dbReference type="Pfam" id="PF07687"/>
    </source>
</evidence>
<dbReference type="Proteomes" id="UP000317835">
    <property type="component" value="Chromosome"/>
</dbReference>
<dbReference type="AlphaFoldDB" id="A0A518GY27"/>
<dbReference type="InterPro" id="IPR002933">
    <property type="entry name" value="Peptidase_M20"/>
</dbReference>
<keyword evidence="6" id="KW-1185">Reference proteome</keyword>
<evidence type="ECO:0000313" key="5">
    <source>
        <dbReference type="EMBL" id="QDV33504.1"/>
    </source>
</evidence>
<dbReference type="Gene3D" id="3.30.70.360">
    <property type="match status" value="1"/>
</dbReference>
<proteinExistence type="predicted"/>
<dbReference type="KEGG" id="tpla:ElP_13770"/>
<comment type="cofactor">
    <cofactor evidence="2">
        <name>Mn(2+)</name>
        <dbReference type="ChEBI" id="CHEBI:29035"/>
    </cofactor>
    <text evidence="2">The Mn(2+) ion enhances activity.</text>
</comment>
<dbReference type="NCBIfam" id="TIGR01891">
    <property type="entry name" value="amidohydrolases"/>
    <property type="match status" value="1"/>
</dbReference>
<dbReference type="PIRSF" id="PIRSF005962">
    <property type="entry name" value="Pept_M20D_amidohydro"/>
    <property type="match status" value="1"/>
</dbReference>
<feature type="chain" id="PRO_5021707492" evidence="3">
    <location>
        <begin position="18"/>
        <end position="438"/>
    </location>
</feature>
<keyword evidence="3" id="KW-0732">Signal</keyword>
<dbReference type="Pfam" id="PF01546">
    <property type="entry name" value="Peptidase_M20"/>
    <property type="match status" value="1"/>
</dbReference>
<dbReference type="GO" id="GO:0046872">
    <property type="term" value="F:metal ion binding"/>
    <property type="evidence" value="ECO:0007669"/>
    <property type="project" value="UniProtKB-KW"/>
</dbReference>
<keyword evidence="2" id="KW-0464">Manganese</keyword>
<dbReference type="RefSeq" id="WP_145267869.1">
    <property type="nucleotide sequence ID" value="NZ_CP036426.1"/>
</dbReference>
<feature type="binding site" evidence="2">
    <location>
        <position position="131"/>
    </location>
    <ligand>
        <name>Mn(2+)</name>
        <dbReference type="ChEBI" id="CHEBI:29035"/>
        <label>2</label>
    </ligand>
</feature>
<dbReference type="InterPro" id="IPR011650">
    <property type="entry name" value="Peptidase_M20_dimer"/>
</dbReference>
<feature type="signal peptide" evidence="3">
    <location>
        <begin position="1"/>
        <end position="17"/>
    </location>
</feature>
<dbReference type="Pfam" id="PF07687">
    <property type="entry name" value="M20_dimer"/>
    <property type="match status" value="1"/>
</dbReference>
<organism evidence="5 6">
    <name type="scientific">Tautonia plasticadhaerens</name>
    <dbReference type="NCBI Taxonomy" id="2527974"/>
    <lineage>
        <taxon>Bacteria</taxon>
        <taxon>Pseudomonadati</taxon>
        <taxon>Planctomycetota</taxon>
        <taxon>Planctomycetia</taxon>
        <taxon>Isosphaerales</taxon>
        <taxon>Isosphaeraceae</taxon>
        <taxon>Tautonia</taxon>
    </lineage>
</organism>
<keyword evidence="2" id="KW-0479">Metal-binding</keyword>
<feature type="binding site" evidence="2">
    <location>
        <position position="192"/>
    </location>
    <ligand>
        <name>Mn(2+)</name>
        <dbReference type="ChEBI" id="CHEBI:29035"/>
        <label>2</label>
    </ligand>
</feature>